<organism evidence="4 5">
    <name type="scientific">Parapedobacter luteus</name>
    <dbReference type="NCBI Taxonomy" id="623280"/>
    <lineage>
        <taxon>Bacteria</taxon>
        <taxon>Pseudomonadati</taxon>
        <taxon>Bacteroidota</taxon>
        <taxon>Sphingobacteriia</taxon>
        <taxon>Sphingobacteriales</taxon>
        <taxon>Sphingobacteriaceae</taxon>
        <taxon>Parapedobacter</taxon>
    </lineage>
</organism>
<dbReference type="CDD" id="cd07067">
    <property type="entry name" value="HP_PGM_like"/>
    <property type="match status" value="1"/>
</dbReference>
<dbReference type="EMBL" id="FUYS01000012">
    <property type="protein sequence ID" value="SKB89337.1"/>
    <property type="molecule type" value="Genomic_DNA"/>
</dbReference>
<dbReference type="OrthoDB" id="9782128at2"/>
<feature type="binding site" evidence="3">
    <location>
        <position position="60"/>
    </location>
    <ligand>
        <name>substrate</name>
    </ligand>
</feature>
<dbReference type="PANTHER" id="PTHR46517:SF1">
    <property type="entry name" value="FRUCTOSE-2,6-BISPHOSPHATASE TIGAR"/>
    <property type="match status" value="1"/>
</dbReference>
<dbReference type="PANTHER" id="PTHR46517">
    <property type="entry name" value="FRUCTOSE-2,6-BISPHOSPHATASE TIGAR"/>
    <property type="match status" value="1"/>
</dbReference>
<keyword evidence="1" id="KW-0378">Hydrolase</keyword>
<reference evidence="4 5" key="1">
    <citation type="submission" date="2017-02" db="EMBL/GenBank/DDBJ databases">
        <authorList>
            <person name="Peterson S.W."/>
        </authorList>
    </citation>
    <scope>NUCLEOTIDE SEQUENCE [LARGE SCALE GENOMIC DNA]</scope>
    <source>
        <strain evidence="4 5">DSM 22899</strain>
    </source>
</reference>
<dbReference type="GO" id="GO:0004331">
    <property type="term" value="F:fructose-2,6-bisphosphate 2-phosphatase activity"/>
    <property type="evidence" value="ECO:0007669"/>
    <property type="project" value="TreeGrafter"/>
</dbReference>
<name>A0A1T5EZI7_9SPHI</name>
<sequence>MEKLLYIIRHGQTDLNLKGIVQGRGINSPLNEMGRKQAEAFYAHYRDERFDKIYTSTLLRTHQTVAPFMQDGIPMEQLEGLDEIGWGIYEGKEQTPEIMEGFADLIMRWRNGELDAAVAGGESPNQLAARQRKALDRILSVREEEKVLVCMHGRAMRVLLCLLINRDIAQMDDFPHTNTALYKVLYDGRGFSIADAYNIQHLEGLLTE</sequence>
<dbReference type="InterPro" id="IPR001345">
    <property type="entry name" value="PG/BPGM_mutase_AS"/>
</dbReference>
<evidence type="ECO:0000313" key="4">
    <source>
        <dbReference type="EMBL" id="SKB89337.1"/>
    </source>
</evidence>
<evidence type="ECO:0000313" key="5">
    <source>
        <dbReference type="Proteomes" id="UP000190541"/>
    </source>
</evidence>
<dbReference type="SMART" id="SM00855">
    <property type="entry name" value="PGAM"/>
    <property type="match status" value="1"/>
</dbReference>
<protein>
    <submittedName>
        <fullName evidence="4">Probable phosphoglycerate mutase</fullName>
    </submittedName>
</protein>
<keyword evidence="5" id="KW-1185">Reference proteome</keyword>
<dbReference type="Gene3D" id="3.40.50.1240">
    <property type="entry name" value="Phosphoglycerate mutase-like"/>
    <property type="match status" value="1"/>
</dbReference>
<dbReference type="SUPFAM" id="SSF53254">
    <property type="entry name" value="Phosphoglycerate mutase-like"/>
    <property type="match status" value="1"/>
</dbReference>
<dbReference type="InterPro" id="IPR029033">
    <property type="entry name" value="His_PPase_superfam"/>
</dbReference>
<feature type="active site" description="Proton donor/acceptor" evidence="2">
    <location>
        <position position="83"/>
    </location>
</feature>
<evidence type="ECO:0000256" key="1">
    <source>
        <dbReference type="ARBA" id="ARBA00022801"/>
    </source>
</evidence>
<dbReference type="InterPro" id="IPR013078">
    <property type="entry name" value="His_Pase_superF_clade-1"/>
</dbReference>
<dbReference type="PIRSF" id="PIRSF000709">
    <property type="entry name" value="6PFK_2-Ptase"/>
    <property type="match status" value="1"/>
</dbReference>
<accession>A0A1T5EZI7</accession>
<dbReference type="RefSeq" id="WP_079718305.1">
    <property type="nucleotide sequence ID" value="NZ_FUYS01000012.1"/>
</dbReference>
<dbReference type="STRING" id="623280.SAMN05660226_03675"/>
<dbReference type="GO" id="GO:0043456">
    <property type="term" value="P:regulation of pentose-phosphate shunt"/>
    <property type="evidence" value="ECO:0007669"/>
    <property type="project" value="TreeGrafter"/>
</dbReference>
<feature type="binding site" evidence="3">
    <location>
        <begin position="9"/>
        <end position="16"/>
    </location>
    <ligand>
        <name>substrate</name>
    </ligand>
</feature>
<gene>
    <name evidence="4" type="ORF">SAMN05660226_03675</name>
</gene>
<evidence type="ECO:0000256" key="2">
    <source>
        <dbReference type="PIRSR" id="PIRSR613078-1"/>
    </source>
</evidence>
<feature type="active site" description="Tele-phosphohistidine intermediate" evidence="2">
    <location>
        <position position="10"/>
    </location>
</feature>
<evidence type="ECO:0000256" key="3">
    <source>
        <dbReference type="PIRSR" id="PIRSR613078-2"/>
    </source>
</evidence>
<dbReference type="Pfam" id="PF00300">
    <property type="entry name" value="His_Phos_1"/>
    <property type="match status" value="1"/>
</dbReference>
<proteinExistence type="predicted"/>
<dbReference type="AlphaFoldDB" id="A0A1T5EZI7"/>
<dbReference type="GO" id="GO:0005829">
    <property type="term" value="C:cytosol"/>
    <property type="evidence" value="ECO:0007669"/>
    <property type="project" value="TreeGrafter"/>
</dbReference>
<dbReference type="InterPro" id="IPR051695">
    <property type="entry name" value="Phosphoglycerate_Mutase"/>
</dbReference>
<dbReference type="Proteomes" id="UP000190541">
    <property type="component" value="Unassembled WGS sequence"/>
</dbReference>
<dbReference type="GO" id="GO:0045820">
    <property type="term" value="P:negative regulation of glycolytic process"/>
    <property type="evidence" value="ECO:0007669"/>
    <property type="project" value="TreeGrafter"/>
</dbReference>
<dbReference type="PROSITE" id="PS00175">
    <property type="entry name" value="PG_MUTASE"/>
    <property type="match status" value="1"/>
</dbReference>